<evidence type="ECO:0000313" key="1">
    <source>
        <dbReference type="EMBL" id="SDU56081.1"/>
    </source>
</evidence>
<dbReference type="Proteomes" id="UP000182977">
    <property type="component" value="Chromosome I"/>
</dbReference>
<dbReference type="STRING" id="419479.SAMN04488563_2726"/>
<dbReference type="RefSeq" id="WP_046771289.1">
    <property type="nucleotide sequence ID" value="NZ_LBMC01000041.1"/>
</dbReference>
<dbReference type="OrthoDB" id="4867160at2"/>
<evidence type="ECO:0000313" key="2">
    <source>
        <dbReference type="Proteomes" id="UP000182977"/>
    </source>
</evidence>
<proteinExistence type="predicted"/>
<accession>A0A1H2JIV6</accession>
<name>A0A1H2JIV6_9ACTN</name>
<sequence>MSDDIPNPYLAALRDARIDADRLAGHMRDHLKDVKTAMDNGAWVSTTADEFYTALGQQNTALDTTADEAVAEVDDAIRGRPEMVPPDSPDGRWTP</sequence>
<dbReference type="AlphaFoldDB" id="A0A1H2JIV6"/>
<organism evidence="1 2">
    <name type="scientific">Jiangella alkaliphila</name>
    <dbReference type="NCBI Taxonomy" id="419479"/>
    <lineage>
        <taxon>Bacteria</taxon>
        <taxon>Bacillati</taxon>
        <taxon>Actinomycetota</taxon>
        <taxon>Actinomycetes</taxon>
        <taxon>Jiangellales</taxon>
        <taxon>Jiangellaceae</taxon>
        <taxon>Jiangella</taxon>
    </lineage>
</organism>
<dbReference type="EMBL" id="LT629791">
    <property type="protein sequence ID" value="SDU56081.1"/>
    <property type="molecule type" value="Genomic_DNA"/>
</dbReference>
<protein>
    <submittedName>
        <fullName evidence="1">Uncharacterized protein</fullName>
    </submittedName>
</protein>
<reference evidence="2" key="1">
    <citation type="submission" date="2016-10" db="EMBL/GenBank/DDBJ databases">
        <authorList>
            <person name="Varghese N."/>
            <person name="Submissions S."/>
        </authorList>
    </citation>
    <scope>NUCLEOTIDE SEQUENCE [LARGE SCALE GENOMIC DNA]</scope>
    <source>
        <strain evidence="2">DSM 45079</strain>
    </source>
</reference>
<gene>
    <name evidence="1" type="ORF">SAMN04488563_2726</name>
</gene>
<keyword evidence="2" id="KW-1185">Reference proteome</keyword>